<sequence>MSKWVKLLIVIVGIFLGGLSAIFYSKSISYPDSDNPKSLIESAVKNKENVVIVFHKTGCSDCEAIKNTVKKTIKANSNHVRYIVVDLKKSQNRYLIKQFNLTSTPTIMQLHNGREYRRYEGTDNDLVKDILKGE</sequence>
<dbReference type="CDD" id="cd02947">
    <property type="entry name" value="TRX_family"/>
    <property type="match status" value="1"/>
</dbReference>
<organism evidence="2 3">
    <name type="scientific">Weissella muntiaci</name>
    <dbReference type="NCBI Taxonomy" id="2508881"/>
    <lineage>
        <taxon>Bacteria</taxon>
        <taxon>Bacillati</taxon>
        <taxon>Bacillota</taxon>
        <taxon>Bacilli</taxon>
        <taxon>Lactobacillales</taxon>
        <taxon>Lactobacillaceae</taxon>
        <taxon>Weissella</taxon>
    </lineage>
</organism>
<dbReference type="InterPro" id="IPR036249">
    <property type="entry name" value="Thioredoxin-like_sf"/>
</dbReference>
<evidence type="ECO:0000259" key="1">
    <source>
        <dbReference type="Pfam" id="PF00085"/>
    </source>
</evidence>
<accession>A0A6C2CBS1</accession>
<evidence type="ECO:0000313" key="3">
    <source>
        <dbReference type="Proteomes" id="UP000371977"/>
    </source>
</evidence>
<dbReference type="OrthoDB" id="2143051at2"/>
<dbReference type="Gene3D" id="3.40.30.10">
    <property type="entry name" value="Glutaredoxin"/>
    <property type="match status" value="1"/>
</dbReference>
<dbReference type="EMBL" id="SDGZ01000003">
    <property type="protein sequence ID" value="TYC51052.1"/>
    <property type="molecule type" value="Genomic_DNA"/>
</dbReference>
<dbReference type="Proteomes" id="UP000371977">
    <property type="component" value="Unassembled WGS sequence"/>
</dbReference>
<proteinExistence type="predicted"/>
<dbReference type="AlphaFoldDB" id="A0A6C2CBS1"/>
<feature type="domain" description="Thioredoxin" evidence="1">
    <location>
        <begin position="41"/>
        <end position="129"/>
    </location>
</feature>
<dbReference type="SUPFAM" id="SSF52833">
    <property type="entry name" value="Thioredoxin-like"/>
    <property type="match status" value="1"/>
</dbReference>
<dbReference type="InterPro" id="IPR013766">
    <property type="entry name" value="Thioredoxin_domain"/>
</dbReference>
<comment type="caution">
    <text evidence="2">The sequence shown here is derived from an EMBL/GenBank/DDBJ whole genome shotgun (WGS) entry which is preliminary data.</text>
</comment>
<keyword evidence="3" id="KW-1185">Reference proteome</keyword>
<dbReference type="Pfam" id="PF00085">
    <property type="entry name" value="Thioredoxin"/>
    <property type="match status" value="1"/>
</dbReference>
<protein>
    <submittedName>
        <fullName evidence="2">Thioredoxin</fullName>
    </submittedName>
</protein>
<name>A0A6C2CBS1_9LACO</name>
<dbReference type="RefSeq" id="WP_148621638.1">
    <property type="nucleotide sequence ID" value="NZ_SDGZ01000003.1"/>
</dbReference>
<reference evidence="2 3" key="1">
    <citation type="submission" date="2019-01" db="EMBL/GenBank/DDBJ databases">
        <title>Weissella sp. nov., a novel lactic acid bacterium isolated from animal feces.</title>
        <authorList>
            <person name="Wang L.-T."/>
        </authorList>
    </citation>
    <scope>NUCLEOTIDE SEQUENCE [LARGE SCALE GENOMIC DNA]</scope>
    <source>
        <strain evidence="2 3">8H-2</strain>
    </source>
</reference>
<gene>
    <name evidence="2" type="ORF">ESZ50_00525</name>
</gene>
<evidence type="ECO:0000313" key="2">
    <source>
        <dbReference type="EMBL" id="TYC51052.1"/>
    </source>
</evidence>